<evidence type="ECO:0000313" key="3">
    <source>
        <dbReference type="Proteomes" id="UP000683360"/>
    </source>
</evidence>
<proteinExistence type="predicted"/>
<gene>
    <name evidence="2" type="ORF">MEDL_29138</name>
</gene>
<dbReference type="SUPFAM" id="SSF101898">
    <property type="entry name" value="NHL repeat"/>
    <property type="match status" value="1"/>
</dbReference>
<dbReference type="InterPro" id="IPR041249">
    <property type="entry name" value="HEPN_DZIP3"/>
</dbReference>
<accession>A0A8S3SED4</accession>
<keyword evidence="3" id="KW-1185">Reference proteome</keyword>
<comment type="caution">
    <text evidence="2">The sequence shown here is derived from an EMBL/GenBank/DDBJ whole genome shotgun (WGS) entry which is preliminary data.</text>
</comment>
<reference evidence="2" key="1">
    <citation type="submission" date="2021-03" db="EMBL/GenBank/DDBJ databases">
        <authorList>
            <person name="Bekaert M."/>
        </authorList>
    </citation>
    <scope>NUCLEOTIDE SEQUENCE</scope>
</reference>
<sequence>MCLPHLHSFSTDQKASLNDLQSSKSYESMDITLIYKLLRQFSLIDPPTNGWGSNPYNVCIKLADDVERIRHYRNQLAHRCDANIGKDEFDDFLTSVEPLVKTKVRIQIIFQNEDDVESTIDILNSLRDNINEGLSGIEFIVDTKGSIILNVDILLEMMETDALFQSTLTLFLSTILERISISTTESIKMVVLHEEEYTQWNVPTAVEEPVYLDFDIEAQLLENDNIMEDQLEQISNALAKHLKGNGTYNNITATLLPICLDSTDLHHISVSYTSHYLTKLDDNTVAVSCYYNKTILIINISTGVVTSRISTSDLCRGISYNDNNLYVIGGCILHVMDLTGKIIRTIPLPSDTIFDITVDGDRLVFVEYISIYCCSLDGNLIWKFANEKYQDFRRVTTDSEGNVYVTDLNTNTVVVVSADGRQYREILTESNGLNFRVEFILINRKMSWLSVIDKTVRPFCLT</sequence>
<dbReference type="AlphaFoldDB" id="A0A8S3SED4"/>
<protein>
    <recommendedName>
        <fullName evidence="1">DZIP3-like HEPN domain-containing protein</fullName>
    </recommendedName>
</protein>
<name>A0A8S3SED4_MYTED</name>
<organism evidence="2 3">
    <name type="scientific">Mytilus edulis</name>
    <name type="common">Blue mussel</name>
    <dbReference type="NCBI Taxonomy" id="6550"/>
    <lineage>
        <taxon>Eukaryota</taxon>
        <taxon>Metazoa</taxon>
        <taxon>Spiralia</taxon>
        <taxon>Lophotrochozoa</taxon>
        <taxon>Mollusca</taxon>
        <taxon>Bivalvia</taxon>
        <taxon>Autobranchia</taxon>
        <taxon>Pteriomorphia</taxon>
        <taxon>Mytilida</taxon>
        <taxon>Mytiloidea</taxon>
        <taxon>Mytilidae</taxon>
        <taxon>Mytilinae</taxon>
        <taxon>Mytilus</taxon>
    </lineage>
</organism>
<dbReference type="Pfam" id="PF18738">
    <property type="entry name" value="HEPN_DZIP3"/>
    <property type="match status" value="1"/>
</dbReference>
<evidence type="ECO:0000313" key="2">
    <source>
        <dbReference type="EMBL" id="CAG2215328.1"/>
    </source>
</evidence>
<feature type="domain" description="DZIP3-like HEPN" evidence="1">
    <location>
        <begin position="16"/>
        <end position="96"/>
    </location>
</feature>
<dbReference type="Proteomes" id="UP000683360">
    <property type="component" value="Unassembled WGS sequence"/>
</dbReference>
<dbReference type="InterPro" id="IPR011042">
    <property type="entry name" value="6-blade_b-propeller_TolB-like"/>
</dbReference>
<dbReference type="EMBL" id="CAJPWZ010001441">
    <property type="protein sequence ID" value="CAG2215328.1"/>
    <property type="molecule type" value="Genomic_DNA"/>
</dbReference>
<evidence type="ECO:0000259" key="1">
    <source>
        <dbReference type="Pfam" id="PF18738"/>
    </source>
</evidence>
<dbReference type="Gene3D" id="2.120.10.30">
    <property type="entry name" value="TolB, C-terminal domain"/>
    <property type="match status" value="1"/>
</dbReference>